<protein>
    <submittedName>
        <fullName evidence="2">Uncharacterized protein</fullName>
    </submittedName>
</protein>
<accession>A0A9P7YXW4</accession>
<evidence type="ECO:0000256" key="1">
    <source>
        <dbReference type="SAM" id="MobiDB-lite"/>
    </source>
</evidence>
<reference evidence="2" key="1">
    <citation type="journal article" date="2021" name="IMA Fungus">
        <title>Genomic characterization of three marine fungi, including Emericellopsis atlantica sp. nov. with signatures of a generalist lifestyle and marine biomass degradation.</title>
        <authorList>
            <person name="Hagestad O.C."/>
            <person name="Hou L."/>
            <person name="Andersen J.H."/>
            <person name="Hansen E.H."/>
            <person name="Altermark B."/>
            <person name="Li C."/>
            <person name="Kuhnert E."/>
            <person name="Cox R.J."/>
            <person name="Crous P.W."/>
            <person name="Spatafora J.W."/>
            <person name="Lail K."/>
            <person name="Amirebrahimi M."/>
            <person name="Lipzen A."/>
            <person name="Pangilinan J."/>
            <person name="Andreopoulos W."/>
            <person name="Hayes R.D."/>
            <person name="Ng V."/>
            <person name="Grigoriev I.V."/>
            <person name="Jackson S.A."/>
            <person name="Sutton T.D.S."/>
            <person name="Dobson A.D.W."/>
            <person name="Rama T."/>
        </authorList>
    </citation>
    <scope>NUCLEOTIDE SEQUENCE</scope>
    <source>
        <strain evidence="2">TRa3180A</strain>
    </source>
</reference>
<evidence type="ECO:0000313" key="3">
    <source>
        <dbReference type="Proteomes" id="UP000887226"/>
    </source>
</evidence>
<sequence>IGANQISRMENPLLHGEIAVINEWTAVLGLQYGLHPNEILDAWNGLTLYTTAEAYPMARPPALNLYSLLIYEVRDPTSIVRLVETVWKQISISTREVFKQSASGTEIRLVEGVQVNEADALFAWQFNEDEPHPAGCEREGGDRAVKHEKVGKSEL</sequence>
<proteinExistence type="predicted"/>
<evidence type="ECO:0000313" key="2">
    <source>
        <dbReference type="EMBL" id="KAG9241854.1"/>
    </source>
</evidence>
<feature type="non-terminal residue" evidence="2">
    <location>
        <position position="1"/>
    </location>
</feature>
<keyword evidence="3" id="KW-1185">Reference proteome</keyword>
<dbReference type="OrthoDB" id="408702at2759"/>
<feature type="region of interest" description="Disordered" evidence="1">
    <location>
        <begin position="131"/>
        <end position="155"/>
    </location>
</feature>
<organism evidence="2 3">
    <name type="scientific">Calycina marina</name>
    <dbReference type="NCBI Taxonomy" id="1763456"/>
    <lineage>
        <taxon>Eukaryota</taxon>
        <taxon>Fungi</taxon>
        <taxon>Dikarya</taxon>
        <taxon>Ascomycota</taxon>
        <taxon>Pezizomycotina</taxon>
        <taxon>Leotiomycetes</taxon>
        <taxon>Helotiales</taxon>
        <taxon>Pezizellaceae</taxon>
        <taxon>Calycina</taxon>
    </lineage>
</organism>
<comment type="caution">
    <text evidence="2">The sequence shown here is derived from an EMBL/GenBank/DDBJ whole genome shotgun (WGS) entry which is preliminary data.</text>
</comment>
<name>A0A9P7YXW4_9HELO</name>
<dbReference type="Proteomes" id="UP000887226">
    <property type="component" value="Unassembled WGS sequence"/>
</dbReference>
<dbReference type="AlphaFoldDB" id="A0A9P7YXW4"/>
<gene>
    <name evidence="2" type="ORF">BJ878DRAFT_427189</name>
</gene>
<dbReference type="EMBL" id="MU254146">
    <property type="protein sequence ID" value="KAG9241854.1"/>
    <property type="molecule type" value="Genomic_DNA"/>
</dbReference>